<dbReference type="VEuPathDB" id="TriTrypDB:LDHU3_31.3640"/>
<feature type="region of interest" description="Disordered" evidence="1">
    <location>
        <begin position="720"/>
        <end position="759"/>
    </location>
</feature>
<reference evidence="4" key="1">
    <citation type="submission" date="2019-02" db="EMBL/GenBank/DDBJ databases">
        <title>FDA dAtabase for Regulatory Grade micrObial Sequences (FDA-ARGOS): Supporting development and validation of Infectious Disease Dx tests.</title>
        <authorList>
            <person name="Duncan R."/>
            <person name="Fisher C."/>
            <person name="Tallon L."/>
            <person name="Sadzewicz L."/>
            <person name="Sengamalay N."/>
            <person name="Ott S."/>
            <person name="Godinez A."/>
            <person name="Nagaraj S."/>
            <person name="Vavikolanu K."/>
            <person name="Nadendla S."/>
            <person name="Aluvathingal J."/>
            <person name="Sichtig H."/>
        </authorList>
    </citation>
    <scope>NUCLEOTIDE SEQUENCE [LARGE SCALE GENOMIC DNA]</scope>
    <source>
        <strain evidence="4">FDAARGOS_361</strain>
    </source>
</reference>
<dbReference type="VEuPathDB" id="TriTrypDB:LdCL_310028000"/>
<sequence>MKDDKVCGHNGISMKGFVAGAVLLTSVFLKMKRMESVRYAFSFDEEVDCIVVPYLTSHLKEHGFMTDGCITKEYTASIIPKIHTLITEIGNTVLSKMRQKCLDATAELLKTVFIESLNATKEAALTTGVRCLCKVEIVWKKSDSIESGLFQECLEIPLVIVTPGSIQLLQPRQAPSQVHTPAHPPAPTPVAEPSSLRHIGSMQPRESNRSASTAMSLVFSGSRASGENGPQRQQRCLMSGRLPAAVQLGEPEAHVLARSPQRRPSLPSAEVVVAASGDAVNEEDTRSSRELQYQLSSHNSQMVSNHQMLLSFFSGELLEDTPQSTFGDCPATGEPTPPRSRSPVSALWRRVNSSRALHPASSARRLLKSSPQRHSNDFNVLERGDGSVSAGFSQASGYNFSPLGTYLPPPSTDSQQRPQPPRPASIGPEYAVFRPLVRFISNDMASHHTTLEEDQSFGAGESVELNDGRQSGHQKAADASSPASPHTSSIAESAITLAACRNAATDAERTPQPQPEVRLRLPVAKEGVALLNHIHNVPPQGELYRLLRVYRRERLHPFPQALRGPPLAVRLADGAEASETIDEDECASDWEDYINGATSGAGRGRRSDSTWGTANAATHRSYARRRGGRGGLYRYRTPFAATAAVDVPTVEVNASHPHELYSRLVSDPVDCAVEVVHPGAATASAASFMRSLSAPCSARQAGGRGGVHVDRSSGAAVLGVSRGSRLSGGGRSACEVSSSRSSSQGNPTHGDGAMPVPSRSGAEVVANGFYSAEARASKAQQDELQRRRAVAEYGEASYYSLEAPTDGAAQMNGFLSDILHEEEQHMQGLMQLPQLNRAQCAAGASEPVRRRISALTMQVWLPELLVRRTSVDDAPWEQGLRGGKPRSPVAPVANQKRRLRDHRSTPRAVPRGQEPEQTANTRDSGRRAKWERVRVAQEIGGMELYKRTLDGLMAFTLTQLEGAAVEVKEVKEKRSKEFAAAWKRLEEMQANLHRRAASWDASRSAETGPSSTGSFSIPSLLVLENNAERRVMTSYGRDMVLRDPDAQSFPWHSAAAIINAARHSFMKKKTAAIVVLAILLLTLLIQ</sequence>
<protein>
    <submittedName>
        <fullName evidence="3">Uncharacterized protein</fullName>
    </submittedName>
</protein>
<dbReference type="VEuPathDB" id="TriTrypDB:LdBPK_312020.1"/>
<keyword evidence="2" id="KW-0472">Membrane</keyword>
<evidence type="ECO:0000313" key="4">
    <source>
        <dbReference type="Proteomes" id="UP000318447"/>
    </source>
</evidence>
<feature type="region of interest" description="Disordered" evidence="1">
    <location>
        <begin position="598"/>
        <end position="618"/>
    </location>
</feature>
<dbReference type="Proteomes" id="UP000318447">
    <property type="component" value="Unassembled WGS sequence"/>
</dbReference>
<gene>
    <name evidence="3" type="ORF">CGC21_11250</name>
</gene>
<evidence type="ECO:0000256" key="2">
    <source>
        <dbReference type="SAM" id="Phobius"/>
    </source>
</evidence>
<accession>A0A504X4I8</accession>
<keyword evidence="2" id="KW-0812">Transmembrane</keyword>
<feature type="region of interest" description="Disordered" evidence="1">
    <location>
        <begin position="401"/>
        <end position="427"/>
    </location>
</feature>
<organism evidence="3 4">
    <name type="scientific">Leishmania donovani</name>
    <dbReference type="NCBI Taxonomy" id="5661"/>
    <lineage>
        <taxon>Eukaryota</taxon>
        <taxon>Discoba</taxon>
        <taxon>Euglenozoa</taxon>
        <taxon>Kinetoplastea</taxon>
        <taxon>Metakinetoplastina</taxon>
        <taxon>Trypanosomatida</taxon>
        <taxon>Trypanosomatidae</taxon>
        <taxon>Leishmaniinae</taxon>
        <taxon>Leishmania</taxon>
    </lineage>
</organism>
<dbReference type="EMBL" id="RHLC01000006">
    <property type="protein sequence ID" value="TPP42565.1"/>
    <property type="molecule type" value="Genomic_DNA"/>
</dbReference>
<feature type="region of interest" description="Disordered" evidence="1">
    <location>
        <begin position="875"/>
        <end position="929"/>
    </location>
</feature>
<feature type="region of interest" description="Disordered" evidence="1">
    <location>
        <begin position="171"/>
        <end position="213"/>
    </location>
</feature>
<keyword evidence="2" id="KW-1133">Transmembrane helix</keyword>
<feature type="region of interest" description="Disordered" evidence="1">
    <location>
        <begin position="321"/>
        <end position="382"/>
    </location>
</feature>
<name>A0A504X4I8_LEIDO</name>
<feature type="transmembrane region" description="Helical" evidence="2">
    <location>
        <begin position="12"/>
        <end position="29"/>
    </location>
</feature>
<evidence type="ECO:0000256" key="1">
    <source>
        <dbReference type="SAM" id="MobiDB-lite"/>
    </source>
</evidence>
<dbReference type="VEuPathDB" id="TriTrypDB:LdCL_310027900"/>
<dbReference type="VEuPathDB" id="TriTrypDB:LdCL_310028100"/>
<dbReference type="VEuPathDB" id="TriTrypDB:LDHU3_31.3680"/>
<feature type="region of interest" description="Disordered" evidence="1">
    <location>
        <begin position="451"/>
        <end position="489"/>
    </location>
</feature>
<dbReference type="AlphaFoldDB" id="A0A504X4I8"/>
<evidence type="ECO:0000313" key="3">
    <source>
        <dbReference type="EMBL" id="TPP42565.1"/>
    </source>
</evidence>
<proteinExistence type="predicted"/>
<comment type="caution">
    <text evidence="3">The sequence shown here is derived from an EMBL/GenBank/DDBJ whole genome shotgun (WGS) entry which is preliminary data.</text>
</comment>